<evidence type="ECO:0000313" key="2">
    <source>
        <dbReference type="Proteomes" id="UP000239861"/>
    </source>
</evidence>
<dbReference type="AlphaFoldDB" id="A0AB36ZZ94"/>
<organism evidence="1 2">
    <name type="scientific">Malaciobacter marinus</name>
    <dbReference type="NCBI Taxonomy" id="505249"/>
    <lineage>
        <taxon>Bacteria</taxon>
        <taxon>Pseudomonadati</taxon>
        <taxon>Campylobacterota</taxon>
        <taxon>Epsilonproteobacteria</taxon>
        <taxon>Campylobacterales</taxon>
        <taxon>Arcobacteraceae</taxon>
        <taxon>Malaciobacter</taxon>
    </lineage>
</organism>
<gene>
    <name evidence="1" type="ORF">B0F89_10178</name>
</gene>
<dbReference type="Proteomes" id="UP000239861">
    <property type="component" value="Unassembled WGS sequence"/>
</dbReference>
<proteinExistence type="predicted"/>
<reference evidence="1 2" key="1">
    <citation type="submission" date="2018-02" db="EMBL/GenBank/DDBJ databases">
        <title>Subsurface microbial communities from deep shales in Ohio and West Virginia, USA.</title>
        <authorList>
            <person name="Wrighton K."/>
        </authorList>
    </citation>
    <scope>NUCLEOTIDE SEQUENCE [LARGE SCALE GENOMIC DNA]</scope>
    <source>
        <strain evidence="1 2">MARC-MIP3H16</strain>
    </source>
</reference>
<name>A0AB36ZZ94_9BACT</name>
<dbReference type="EMBL" id="PTIW01000001">
    <property type="protein sequence ID" value="PPK62880.1"/>
    <property type="molecule type" value="Genomic_DNA"/>
</dbReference>
<comment type="caution">
    <text evidence="1">The sequence shown here is derived from an EMBL/GenBank/DDBJ whole genome shotgun (WGS) entry which is preliminary data.</text>
</comment>
<protein>
    <submittedName>
        <fullName evidence="1">Uncharacterized protein</fullName>
    </submittedName>
</protein>
<sequence length="74" mass="8836">MIMEEKKELIEEIKKLIVINKEETIDINPNFLEYFEIDELLSIKNELKVKKSNISQTSLGYLDELYEKTKKDEI</sequence>
<evidence type="ECO:0000313" key="1">
    <source>
        <dbReference type="EMBL" id="PPK62880.1"/>
    </source>
</evidence>
<accession>A0AB36ZZ94</accession>